<sequence>MEKESIILIVTIILVAIPIVWLVQHYISSSEDILAKCDVYHVEFTTINGKNVSIVYQIKNLENLSEISRGNLDAQTKIELCYIVWYIFNKYKNVDEVQIISYYSHGGKLAEYYKFKIDRRNAELAGLLNISKKDLSNNIYLYYNKIIKLGKLKIIQ</sequence>
<proteinExistence type="predicted"/>
<evidence type="ECO:0000256" key="1">
    <source>
        <dbReference type="SAM" id="Phobius"/>
    </source>
</evidence>
<dbReference type="OrthoDB" id="63958at2157"/>
<evidence type="ECO:0000313" key="3">
    <source>
        <dbReference type="Proteomes" id="UP000290527"/>
    </source>
</evidence>
<organism evidence="2 3">
    <name type="scientific">Methanofervidicoccus abyssi</name>
    <dbReference type="NCBI Taxonomy" id="2082189"/>
    <lineage>
        <taxon>Archaea</taxon>
        <taxon>Methanobacteriati</taxon>
        <taxon>Methanobacteriota</taxon>
        <taxon>Methanomada group</taxon>
        <taxon>Methanococci</taxon>
        <taxon>Methanococcales</taxon>
        <taxon>Methanofervidicoccus</taxon>
    </lineage>
</organism>
<gene>
    <name evidence="2" type="ORF">MHHB_P0717</name>
</gene>
<name>A0A401HQD3_9EURY</name>
<protein>
    <submittedName>
        <fullName evidence="2">Uncharacterized protein</fullName>
    </submittedName>
</protein>
<dbReference type="AlphaFoldDB" id="A0A401HQD3"/>
<accession>A0A401HQD3</accession>
<reference evidence="2 3" key="1">
    <citation type="journal article" date="2019" name="Int. J. Syst. Evol. Microbiol.">
        <title>Methanofervidicoccus abyssi gen. nov., sp. nov., a hydrogenotrophic methanogen, isolated from a hydrothermal vent chimney in the Mid-Cayman Spreading Center, the Caribbean Sea.</title>
        <authorList>
            <person name="Sakai S."/>
            <person name="Takaki Y."/>
            <person name="Miyazaki M."/>
            <person name="Ogawara M."/>
            <person name="Yanagawa K."/>
            <person name="Miyazaki J."/>
            <person name="Takai K."/>
        </authorList>
    </citation>
    <scope>NUCLEOTIDE SEQUENCE [LARGE SCALE GENOMIC DNA]</scope>
    <source>
        <strain evidence="2 3">HHB</strain>
    </source>
</reference>
<evidence type="ECO:0000313" key="2">
    <source>
        <dbReference type="EMBL" id="GBF36487.1"/>
    </source>
</evidence>
<dbReference type="Proteomes" id="UP000290527">
    <property type="component" value="Unassembled WGS sequence"/>
</dbReference>
<keyword evidence="1" id="KW-0812">Transmembrane</keyword>
<feature type="transmembrane region" description="Helical" evidence="1">
    <location>
        <begin position="6"/>
        <end position="23"/>
    </location>
</feature>
<dbReference type="RefSeq" id="WP_131007258.1">
    <property type="nucleotide sequence ID" value="NZ_BFAX01000003.1"/>
</dbReference>
<comment type="caution">
    <text evidence="2">The sequence shown here is derived from an EMBL/GenBank/DDBJ whole genome shotgun (WGS) entry which is preliminary data.</text>
</comment>
<keyword evidence="3" id="KW-1185">Reference proteome</keyword>
<keyword evidence="1" id="KW-1133">Transmembrane helix</keyword>
<keyword evidence="1" id="KW-0472">Membrane</keyword>
<dbReference type="EMBL" id="BFAX01000003">
    <property type="protein sequence ID" value="GBF36487.1"/>
    <property type="molecule type" value="Genomic_DNA"/>
</dbReference>